<dbReference type="OrthoDB" id="5775694at2759"/>
<evidence type="ECO:0000313" key="5">
    <source>
        <dbReference type="EMBL" id="PAV91144.1"/>
    </source>
</evidence>
<evidence type="ECO:0000256" key="3">
    <source>
        <dbReference type="ARBA" id="ARBA00022839"/>
    </source>
</evidence>
<evidence type="ECO:0000256" key="1">
    <source>
        <dbReference type="ARBA" id="ARBA00022722"/>
    </source>
</evidence>
<dbReference type="SUPFAM" id="SSF53098">
    <property type="entry name" value="Ribonuclease H-like"/>
    <property type="match status" value="1"/>
</dbReference>
<dbReference type="SMART" id="SM00479">
    <property type="entry name" value="EXOIII"/>
    <property type="match status" value="1"/>
</dbReference>
<dbReference type="PANTHER" id="PTHR23044:SF61">
    <property type="entry name" value="3'-5' EXORIBONUCLEASE 1-RELATED"/>
    <property type="match status" value="1"/>
</dbReference>
<comment type="caution">
    <text evidence="5">The sequence shown here is derived from an EMBL/GenBank/DDBJ whole genome shotgun (WGS) entry which is preliminary data.</text>
</comment>
<proteinExistence type="predicted"/>
<dbReference type="InterPro" id="IPR013520">
    <property type="entry name" value="Ribonucl_H"/>
</dbReference>
<dbReference type="AlphaFoldDB" id="A0A2A2LY23"/>
<accession>A0A2A2LY23</accession>
<dbReference type="STRING" id="2018661.A0A2A2LY23"/>
<dbReference type="InterPro" id="IPR051274">
    <property type="entry name" value="3-5_Exoribonuclease"/>
</dbReference>
<keyword evidence="3" id="KW-0269">Exonuclease</keyword>
<feature type="domain" description="Exonuclease" evidence="4">
    <location>
        <begin position="126"/>
        <end position="315"/>
    </location>
</feature>
<evidence type="ECO:0000259" key="4">
    <source>
        <dbReference type="SMART" id="SM00479"/>
    </source>
</evidence>
<dbReference type="Gene3D" id="3.30.420.10">
    <property type="entry name" value="Ribonuclease H-like superfamily/Ribonuclease H"/>
    <property type="match status" value="1"/>
</dbReference>
<sequence>MANDDDPKKAKENEELARYLDKLTIASNDDPKFNLKHVFQRVEYKKQARGPSPAELKKLISSLDAMTGKQLIQLCVEHGVSQAGPRKKQIARLDKCLRAKYARHVNSLGGGGGNRLGGKTAKHFDYLVVMDFECTCEEVILAYPHEIIEFPAVLIDVQQRKIIDQFRSFVRPKLNPILDPFCIRFTHITQSAVDNAPQFHEVVMAFQQWLITKGLGPGGHRFAFVTDGPHDLWKFFQHTCMVNDFEVPHDFRHFINIKKIFEMKYGHIEKGQGKPAIELMLQRVGIQFEGTKHCGLDDSINIAKIVIRMLEDNVELRINQRMTRVKNFTTIDSELINDLGRKDHAEWLKKLPLKLLSVKRDDFITETYLQCESCDEKEEQDR</sequence>
<name>A0A2A2LY23_9BILA</name>
<evidence type="ECO:0000313" key="6">
    <source>
        <dbReference type="Proteomes" id="UP000218231"/>
    </source>
</evidence>
<dbReference type="EMBL" id="LIAE01006334">
    <property type="protein sequence ID" value="PAV91144.1"/>
    <property type="molecule type" value="Genomic_DNA"/>
</dbReference>
<dbReference type="GO" id="GO:0003676">
    <property type="term" value="F:nucleic acid binding"/>
    <property type="evidence" value="ECO:0007669"/>
    <property type="project" value="InterPro"/>
</dbReference>
<dbReference type="CDD" id="cd06133">
    <property type="entry name" value="ERI-1_3'hExo_like"/>
    <property type="match status" value="1"/>
</dbReference>
<keyword evidence="2" id="KW-0378">Hydrolase</keyword>
<evidence type="ECO:0000256" key="2">
    <source>
        <dbReference type="ARBA" id="ARBA00022801"/>
    </source>
</evidence>
<dbReference type="Pfam" id="PF00929">
    <property type="entry name" value="RNase_T"/>
    <property type="match status" value="1"/>
</dbReference>
<dbReference type="InterPro" id="IPR036397">
    <property type="entry name" value="RNaseH_sf"/>
</dbReference>
<dbReference type="GO" id="GO:0000175">
    <property type="term" value="F:3'-5'-RNA exonuclease activity"/>
    <property type="evidence" value="ECO:0007669"/>
    <property type="project" value="InterPro"/>
</dbReference>
<keyword evidence="6" id="KW-1185">Reference proteome</keyword>
<dbReference type="InterPro" id="IPR012337">
    <property type="entry name" value="RNaseH-like_sf"/>
</dbReference>
<protein>
    <recommendedName>
        <fullName evidence="4">Exonuclease domain-containing protein</fullName>
    </recommendedName>
</protein>
<dbReference type="GO" id="GO:0005737">
    <property type="term" value="C:cytoplasm"/>
    <property type="evidence" value="ECO:0007669"/>
    <property type="project" value="TreeGrafter"/>
</dbReference>
<reference evidence="5 6" key="1">
    <citation type="journal article" date="2017" name="Curr. Biol.">
        <title>Genome architecture and evolution of a unichromosomal asexual nematode.</title>
        <authorList>
            <person name="Fradin H."/>
            <person name="Zegar C."/>
            <person name="Gutwein M."/>
            <person name="Lucas J."/>
            <person name="Kovtun M."/>
            <person name="Corcoran D."/>
            <person name="Baugh L.R."/>
            <person name="Kiontke K."/>
            <person name="Gunsalus K."/>
            <person name="Fitch D.H."/>
            <person name="Piano F."/>
        </authorList>
    </citation>
    <scope>NUCLEOTIDE SEQUENCE [LARGE SCALE GENOMIC DNA]</scope>
    <source>
        <strain evidence="5">PF1309</strain>
    </source>
</reference>
<gene>
    <name evidence="5" type="ORF">WR25_10959</name>
</gene>
<dbReference type="InterPro" id="IPR047201">
    <property type="entry name" value="ERI-1_3'hExo-like"/>
</dbReference>
<organism evidence="5 6">
    <name type="scientific">Diploscapter pachys</name>
    <dbReference type="NCBI Taxonomy" id="2018661"/>
    <lineage>
        <taxon>Eukaryota</taxon>
        <taxon>Metazoa</taxon>
        <taxon>Ecdysozoa</taxon>
        <taxon>Nematoda</taxon>
        <taxon>Chromadorea</taxon>
        <taxon>Rhabditida</taxon>
        <taxon>Rhabditina</taxon>
        <taxon>Rhabditomorpha</taxon>
        <taxon>Rhabditoidea</taxon>
        <taxon>Rhabditidae</taxon>
        <taxon>Diploscapter</taxon>
    </lineage>
</organism>
<keyword evidence="1" id="KW-0540">Nuclease</keyword>
<dbReference type="PANTHER" id="PTHR23044">
    <property type="entry name" value="3'-5' EXONUCLEASE ERI1-RELATED"/>
    <property type="match status" value="1"/>
</dbReference>
<dbReference type="Proteomes" id="UP000218231">
    <property type="component" value="Unassembled WGS sequence"/>
</dbReference>